<feature type="region of interest" description="Disordered" evidence="2">
    <location>
        <begin position="3050"/>
        <end position="3185"/>
    </location>
</feature>
<feature type="compositionally biased region" description="Polar residues" evidence="2">
    <location>
        <begin position="4765"/>
        <end position="4776"/>
    </location>
</feature>
<keyword evidence="8" id="KW-1185">Reference proteome</keyword>
<keyword evidence="3" id="KW-1133">Transmembrane helix</keyword>
<feature type="compositionally biased region" description="Gly residues" evidence="2">
    <location>
        <begin position="393"/>
        <end position="408"/>
    </location>
</feature>
<feature type="domain" description="PI3K/PI4K catalytic" evidence="4">
    <location>
        <begin position="4317"/>
        <end position="4386"/>
    </location>
</feature>
<feature type="region of interest" description="Disordered" evidence="2">
    <location>
        <begin position="2420"/>
        <end position="2448"/>
    </location>
</feature>
<dbReference type="Proteomes" id="UP000520767">
    <property type="component" value="Unassembled WGS sequence"/>
</dbReference>
<feature type="region of interest" description="Disordered" evidence="2">
    <location>
        <begin position="4751"/>
        <end position="4776"/>
    </location>
</feature>
<proteinExistence type="predicted"/>
<dbReference type="PANTHER" id="PTHR48125">
    <property type="entry name" value="LP07818P1"/>
    <property type="match status" value="1"/>
</dbReference>
<dbReference type="InterPro" id="IPR000403">
    <property type="entry name" value="PI3/4_kinase_cat_dom"/>
</dbReference>
<feature type="compositionally biased region" description="Basic and acidic residues" evidence="2">
    <location>
        <begin position="4489"/>
        <end position="4506"/>
    </location>
</feature>
<evidence type="ECO:0000256" key="3">
    <source>
        <dbReference type="SAM" id="Phobius"/>
    </source>
</evidence>
<feature type="compositionally biased region" description="Polar residues" evidence="2">
    <location>
        <begin position="480"/>
        <end position="495"/>
    </location>
</feature>
<feature type="domain" description="Outer membrane channel protein CpnT-like N-terminal" evidence="6">
    <location>
        <begin position="3"/>
        <end position="146"/>
    </location>
</feature>
<feature type="compositionally biased region" description="Acidic residues" evidence="2">
    <location>
        <begin position="622"/>
        <end position="636"/>
    </location>
</feature>
<feature type="coiled-coil region" evidence="1">
    <location>
        <begin position="3746"/>
        <end position="3773"/>
    </location>
</feature>
<protein>
    <submittedName>
        <fullName evidence="7">Uncharacterized protein</fullName>
    </submittedName>
</protein>
<feature type="compositionally biased region" description="Low complexity" evidence="2">
    <location>
        <begin position="501"/>
        <end position="542"/>
    </location>
</feature>
<feature type="transmembrane region" description="Helical" evidence="3">
    <location>
        <begin position="2082"/>
        <end position="2100"/>
    </location>
</feature>
<evidence type="ECO:0000313" key="8">
    <source>
        <dbReference type="Proteomes" id="UP000520767"/>
    </source>
</evidence>
<keyword evidence="3" id="KW-0812">Transmembrane</keyword>
<feature type="region of interest" description="Disordered" evidence="2">
    <location>
        <begin position="660"/>
        <end position="699"/>
    </location>
</feature>
<sequence length="5177" mass="547756">MGMPEPEDPSGLWAKVKELTLDQLWPPDDESVVYLLATTLFNSATVVDNHANAIAAVAAQLPSAWPDVIGAQFITRIVATTGTYRYLAEQIRLLSNEVRLYGDQIVEAKISIIIEIAVSAPLYFALSRIPGGGRLANHVAHWVASKLTTMITGIVARGVGGLARMTIEIGKEAVDGAINSALSQLGAMALGARDRFDVGQVAYEGGVEAIGGALGEGLSAANKAARAASTKAARAATGNADLELPSLPDNMATRVTTSAARNGVTSPSASVIAEHHDNPEALYDWRTYRDAIAERGLSSALVSVPRTIATDMAIQNNIERFGPVGYEKDLMLNAGGGGGGGGDTVPATPARGDSAAAGPAGAVDPAGTGNPASETGAETGAAPADAQQQAPAVGGGSAPPAGVDGGAGTQTDVGASGGQDTSSSDSPGAVPPGGGSAGASTAADGGPSRTVAPGGETHAHQPGTPRSESPTDHGPVADDQQGTESAQETVDQQDIGSPGGESTTDTTNTDTTNTANTANTESANTDTASDTASDTTSAAPTTEQAGPSAPEAHDDGARADDQNGGIVVAPVTGTPPATHASPTPVHTTSGPQQRGTEAKPETPVADPTKETTGEPVLATEPATDESTTETTDDTETGTDHAAPAHVEMGGVLVAAAASVAPPGPAQAPGRTGPRPRHTRIARAPTPSPAVEQDGNPAPPRDRELALVGTASRIPGFTAKLFRPSLRRTTERMIEELILDAARAAGVELHKDGDEYTIGHTGPRIRVTVGHNENGNPAEFSIVDGVAVVVVSPKLIASTPFFLRATAVKRALAHEIAEVHQLLLGNDSPDVLVEGSPDGATGTSAHEHGRQAEMVVLDGDYRAAAEKPAVPRLVRRALLRHHMRLLAEELRAHPAQEHAASRRGLLEPHVRRIVDRHFPITGPAPNLALDAVPDVETDTLPPPQAGPQRIGAFKQDLTWSNGRITHIGGVPARTRLRQFAEMRTERYNSERLAGNTALSKKRAGQAVALVMNLTTGEVFESMNGRVVGAILLKYAPQIHARIQGMFRSGRHRYEDRPGEPRVYPGFDLPYRHAEVRAADAALKAAPGTRLSDLAADVSFIGATIEEAPFCPNCSGVLHDVRSNVPKTEYDPVTKRTKDGTTGWEDDAYTGAAGKMPGFEAKANRMSRGGQTIRLIERLLADDTVRQRIADAAGLAAIEPDDLGGYRGVRRDGSGFPFRIRVGETSDGNPAELTVVDGEGFIRVAPTLVSSTKVWLRSTALSRALGHEISEINQKLLGNDNADLLVGKAPGKRTETSAHDHGRQTEMRILAAEHDAATGPARALRRLALRHHMRLLAEEMHVHPTQDHSQQLKSRLAADVERIVDRHFPVGTRASWHSVLGPQGDGLQSHRSFIVTALVTKALPGIAVGATLGVALGSPVFGAAIGLSALASGLGDGMLGRWYATRAKAAAKELKTRAAEQQAYDNALLVKELLDPLLAAARGTAFADPAHAPAEPAPRHDGTPTGVPKLTHRLVRALPVVFGAAAASTMLPLSPPATPVDPAAGAVQSRFDLSRTVAAMWLTGLVLTGATPFVERWFQQRKIAGQLTRFGLVRDPLSHQETEFAEAVVNDLHMVLAWIDSIDGTRSQPMVATARPPAPPANHGDGPGLAHFGVRSSRRGLQSFLRAFFHYGGHLHERDAVLAGGLGVGRGVVAMLVGAIAERLLYGKERGLRDDRTRHELTEDQAFGQQLRHELITELLTGVLSEIHAARLQRLLGFDPTTTPVGKAQRLRLAEADPGAPGARRARITAEYTSMVAERARHDAEQARTAAAQARIAADKAGAGPGHPLHQRAEALAARADVVAEAAEEAARRAGQQAPDSATGNQGDTRPVGAARRHLLTAAANANAAAHRARITAEYTEMRAEQAHRDAAHTRLAADKAAGVAAAADAAARPRSDTPVGAAEQRLRVQAAEAAAAARTAETHAVRAERAAAVAVRRAGVAAVLASRAADAARAAAEKAGLSAADLDAHTPLGAPMLSAPPATSPGPRAVPLAPPAEEAPPTVVEQRTYLRYGAIVGTAGWAGVALMAHVINSLSVHPVVPGFLIAAFGAASVAGIGGWVARWKGRVAASRAKDERSDRKRATLQKLSRDAQGPRLDYLMNLLRREIAVEGRPGAVPVTDPAFEPTAPPSMTPTHIDAGHPWFTEYVRTMVGLERAALDQEPRPHLLFDARLRGLVRLTEDLRVLDLLAARAEETGDRRPLEQAIRDLEDTWFFYQRLMSTTKPMPKPGLPSEELAEERAKHPLELGRRPKVPGVLLSSMADALAASRATPGGRSFHHGPFEERPGYHTVQAEGGPAGIRAGNRWFTISQFATMLRFDPNWRGQDVWIADVGAGLTEEQLAELGRELGVPVRGELLHGDASPTPPVLPADTDPAITRAMAESEATPGGRAYFPAGDPRHDAAQQVPPVPGSPVRLRVHIEGAVDRVRIGDRLFTMAEFATMLRHAPDFAGRDLFIDAEGVGLTAAALAQLDSLVDGQVFSYRQSLADLLEASETTPAGRSFHAPGHADFRHLAQAMAPVVERHVVHVLGDVDHVLVGGERLTMAELATLIGHDASRQGRAVVVDAAGIGLSSLAIAELAAHLGAAGIHVESSTTAPADVLLQSRETPGGRAFYPNYWPKAHAEAQQAPRLPGFHTVHVAAGPDGIWFGVQRLTTAQFAEVLRHDPSWDRGRVRALWITDANTGLTTAQRDEIAGLLGVTVRSDNTAVADALAGSTLVGGNRVFGALVPAEQADPDVHTVHVVGDMTAVRIGDRRFTIEEFAKLVRLDLAWQGRPVRVAGPVGLTVRARQELADLLGVPVHGESPVADALTASHGVPGGRSFLPDGATVAEPGDTFHTVHVRGERGDVVIDGRPFTVAELAALIRHDPAWAGKRVMIAVDGTGPAAAELAELARELGVAVETTGPAHDGTDLFSRKPSVSNAEVLASGEHLPLTEETVREHATAADRDLTGVDVVVVTDPVELKYLDDERAAAATTLVHGVPQIRLGPASFADHDTLVATIAHEMTHVGQLLDGRGGEDRHQLENEAEASEAPAVERYHEHVGSPVHHRGDVRHPGPGRHPHDGPGRERPDPGRDGPAQREHGPGGARAGRGVPDAEAGRHRPADPADRQEGPDGADRGRGADESGVAPTLFRRIGPPPPKPGEPEVFAVRPVARSRFRVDQQARRDWHVVLQHARAAVTRVVGDVVGVKSARKVDDVGNFEVTRADKAGSTFTVRVVAEPTRDGAPAEVVVTGPGRGVIRVSERATKDILDRAVASALAQLSARLAGNANSQDLLTREHHPGHGLTRSAHDAGRETELAHLVRTRQEAGRYRLLRKHRLATEWRALVEDMGVHAEEEAGPQRRAVASPGTRHLLDRHAGPGTRRPSWVHEPSGYTPWKAFVPAFGASIIPGLGASAVIAGLSIAAGESLMVAAAVGLMNLGTAVTGTIVARWFGRREKDLVDAGHGYFGQKRAHEIAVKRAAITNPLLARMRTLGIDVTAPGPAEPPPTGPEPPKVQPYGALLVSRGLPPLVGAIAATTLLPLGLPFWNLVTHWGIAGFAGIFGPMAERYFRGRIVSREWKRFDAIGRELDRRNAKFDEQFAGHLHALMDRIDRIADVTSPRVSPVREPLGDVTVEKDAANRYGANSAPNNAGDFSRDATNAPSRMGNALLDSVSATGSAALDAVGSGLTRFGLGVVVAAFLDREFTRDEYAKIVAQVKFDFGATMLEQAAQQERALLAMLAEVESRVEAAEATALGQASQDAAPDAVVPLPPNPAHRPPGHRGIPEFRKQGILQAAALESVAVFSAAVWHQGWQTKYVVGAAALGIVASFPLRFMHRRAEQHAVDRKIFADRAKERVVEAAEAMAVRGFMQELINREVAEAERVRTAGHGPHALTPAPARPPVPPHLDSADPAYPDHIEALVAHERELLRREPRPLSKLGARLVALQRLDRLVARTRLFSRHEARTGDSGPARQARTDLAKIWQAYRKLVADGTAMPYDHEQYLTARQQVAEQLRSYLGQSTAIPGGRMFFAAGDPLLTDRLGVRQVDGVYTIDAHGVEHGPDGIALRIGAHLLTVEHLDAILDADPNYHGGPIRLLVCAAGRGEESFAQRLADRRGERVIAPTAHYGVDHNGTEFVTDVEVDANGIIRPKFPPTGEMRAFEPRKNNVAHLAPDLVEPPVYVGAGALDNDNPWRLRGGGTYEPSARERELAGHTIADMHLLRSELADNTSVTFRVTLDDGTQAVYKPILGEQHGQREHISGNLGAREVAASRVDEMFGFGLVPTTTMIDDNWAAPGPVTHPPGSLQRFVGNAREGGDPAAFPVLRQQQMAVLDYVTGNTDRHSGNYLTGPGGDLVAIDHGLTFPSGGGNPISSDFVALHLGGPLLPEVVAAVRAVRPHAMRAMLLASGLDAAAVDLTTARLVEIQKNGGIAGTAWPGKLTDDRYTTLPKGFDRDRPIADQGGAVRPGHRPAEANRDLPLHRGERGDAGAARPGLGPPRTAVLHGRREPARGEAHGASERGLGVHEGTAEAAEHELLHAPGREPGVAAALAAIEAAAVRYPGGRVFHLPGDPMPAPAAPVPPDPARYTVDLRGVGVLGLTPDHVAAILLADPGWTGQPIRLLTDGNDFAQHLANLLQVPVGTPAGTVAPRISLQGPPDLRLAPIEHVDPPRHITALSAPPGATVLRADLDDGRRGVYKAEADTSAHQVAAEVAAYRLSELVGFGLVPTTTAVEGPGEGPGSLQRFAENSTEGRQTSEYSMLETQRMAVLDYVVGNLDRNMGNYLTGPDGELIAIDHGLAFPEHAFDGIMSDFVRDHLGARLDPEVASAVAAVTTAELRTMLLGTGLSPAAVDGAVARLAEIREHGAITGEAWAGELIDSAAEVIRNDQPPPLPPVETDPVEALLYGLFDDSVPLPGGRSFLGPDDPAPEVAGEDGAFTVDVAGGSAGVRVGSYLLDADHLTWLIGADRNWDWDGGQPVRLRAAVDADFAQRLADRLGVVVYVGDREFTPGTPPLLHDHLAPPRELDRHGYWAGANGRVPDPGTISAAVNRGHILYGDADGVGGGHKHNSGIPFKTTFPPHWTNDDEIIARIEDVARNPEYPPVFNLEYETWTVYGIREGVVIQVFVTPDGTITSGFPVEGEGVHRNDENGAPQPLEGD</sequence>
<feature type="compositionally biased region" description="Low complexity" evidence="2">
    <location>
        <begin position="660"/>
        <end position="672"/>
    </location>
</feature>
<feature type="region of interest" description="Disordered" evidence="2">
    <location>
        <begin position="337"/>
        <end position="638"/>
    </location>
</feature>
<feature type="compositionally biased region" description="Basic and acidic residues" evidence="2">
    <location>
        <begin position="551"/>
        <end position="561"/>
    </location>
</feature>
<keyword evidence="3" id="KW-0472">Membrane</keyword>
<evidence type="ECO:0000259" key="4">
    <source>
        <dbReference type="Pfam" id="PF00454"/>
    </source>
</evidence>
<evidence type="ECO:0000259" key="5">
    <source>
        <dbReference type="Pfam" id="PF14436"/>
    </source>
</evidence>
<dbReference type="GO" id="GO:0004519">
    <property type="term" value="F:endonuclease activity"/>
    <property type="evidence" value="ECO:0007669"/>
    <property type="project" value="InterPro"/>
</dbReference>
<gene>
    <name evidence="7" type="ORF">FHR82_002648</name>
</gene>
<feature type="transmembrane region" description="Helical" evidence="3">
    <location>
        <begin position="3418"/>
        <end position="3442"/>
    </location>
</feature>
<evidence type="ECO:0000256" key="2">
    <source>
        <dbReference type="SAM" id="MobiDB-lite"/>
    </source>
</evidence>
<organism evidence="7 8">
    <name type="scientific">Actinophytocola algeriensis</name>
    <dbReference type="NCBI Taxonomy" id="1768010"/>
    <lineage>
        <taxon>Bacteria</taxon>
        <taxon>Bacillati</taxon>
        <taxon>Actinomycetota</taxon>
        <taxon>Actinomycetes</taxon>
        <taxon>Pseudonocardiales</taxon>
        <taxon>Pseudonocardiaceae</taxon>
    </lineage>
</organism>
<feature type="compositionally biased region" description="Basic and acidic residues" evidence="2">
    <location>
        <begin position="4468"/>
        <end position="4477"/>
    </location>
</feature>
<evidence type="ECO:0000313" key="7">
    <source>
        <dbReference type="EMBL" id="MBB4906428.1"/>
    </source>
</evidence>
<feature type="transmembrane region" description="Helical" evidence="3">
    <location>
        <begin position="2048"/>
        <end position="2070"/>
    </location>
</feature>
<feature type="region of interest" description="Disordered" evidence="2">
    <location>
        <begin position="5155"/>
        <end position="5177"/>
    </location>
</feature>
<feature type="domain" description="Bacterial EndoU nuclease" evidence="5">
    <location>
        <begin position="5088"/>
        <end position="5157"/>
    </location>
</feature>
<feature type="compositionally biased region" description="Polar residues" evidence="2">
    <location>
        <begin position="1856"/>
        <end position="1866"/>
    </location>
</feature>
<feature type="region of interest" description="Disordered" evidence="2">
    <location>
        <begin position="4468"/>
        <end position="4537"/>
    </location>
</feature>
<feature type="compositionally biased region" description="Low complexity" evidence="2">
    <location>
        <begin position="380"/>
        <end position="392"/>
    </location>
</feature>
<feature type="domain" description="PI3K/PI4K catalytic" evidence="4">
    <location>
        <begin position="4755"/>
        <end position="4821"/>
    </location>
</feature>
<feature type="compositionally biased region" description="Polar residues" evidence="2">
    <location>
        <begin position="409"/>
        <end position="421"/>
    </location>
</feature>
<evidence type="ECO:0000256" key="1">
    <source>
        <dbReference type="SAM" id="Coils"/>
    </source>
</evidence>
<name>A0A7W7Q3X2_9PSEU</name>
<feature type="compositionally biased region" description="Polar residues" evidence="2">
    <location>
        <begin position="580"/>
        <end position="595"/>
    </location>
</feature>
<feature type="compositionally biased region" description="Basic and acidic residues" evidence="2">
    <location>
        <begin position="3135"/>
        <end position="3161"/>
    </location>
</feature>
<dbReference type="InterPro" id="IPR057746">
    <property type="entry name" value="CpnT-like_N"/>
</dbReference>
<feature type="transmembrane region" description="Helical" evidence="3">
    <location>
        <begin position="3448"/>
        <end position="3469"/>
    </location>
</feature>
<dbReference type="InterPro" id="IPR029501">
    <property type="entry name" value="EndoU_bac"/>
</dbReference>
<dbReference type="Pfam" id="PF00454">
    <property type="entry name" value="PI3_PI4_kinase"/>
    <property type="match status" value="2"/>
</dbReference>
<dbReference type="Pfam" id="PF14436">
    <property type="entry name" value="EndoU_bacteria"/>
    <property type="match status" value="1"/>
</dbReference>
<reference evidence="7 8" key="1">
    <citation type="submission" date="2020-08" db="EMBL/GenBank/DDBJ databases">
        <title>Genomic Encyclopedia of Type Strains, Phase III (KMG-III): the genomes of soil and plant-associated and newly described type strains.</title>
        <authorList>
            <person name="Whitman W."/>
        </authorList>
    </citation>
    <scope>NUCLEOTIDE SEQUENCE [LARGE SCALE GENOMIC DNA]</scope>
    <source>
        <strain evidence="7 8">CECT 8960</strain>
    </source>
</reference>
<feature type="compositionally biased region" description="Low complexity" evidence="2">
    <location>
        <begin position="349"/>
        <end position="369"/>
    </location>
</feature>
<accession>A0A7W7Q3X2</accession>
<feature type="region of interest" description="Disordered" evidence="2">
    <location>
        <begin position="1845"/>
        <end position="1869"/>
    </location>
</feature>
<dbReference type="EMBL" id="JACHJQ010000003">
    <property type="protein sequence ID" value="MBB4906428.1"/>
    <property type="molecule type" value="Genomic_DNA"/>
</dbReference>
<evidence type="ECO:0000259" key="6">
    <source>
        <dbReference type="Pfam" id="PF25547"/>
    </source>
</evidence>
<dbReference type="Pfam" id="PF25547">
    <property type="entry name" value="WXG100_2"/>
    <property type="match status" value="1"/>
</dbReference>
<feature type="compositionally biased region" description="Low complexity" evidence="2">
    <location>
        <begin position="438"/>
        <end position="448"/>
    </location>
</feature>
<feature type="compositionally biased region" description="Basic and acidic residues" evidence="2">
    <location>
        <begin position="4524"/>
        <end position="4537"/>
    </location>
</feature>
<dbReference type="RefSeq" id="WP_184810643.1">
    <property type="nucleotide sequence ID" value="NZ_JACHJQ010000003.1"/>
</dbReference>
<comment type="caution">
    <text evidence="7">The sequence shown here is derived from an EMBL/GenBank/DDBJ whole genome shotgun (WGS) entry which is preliminary data.</text>
</comment>
<feature type="compositionally biased region" description="Basic and acidic residues" evidence="2">
    <location>
        <begin position="3053"/>
        <end position="3062"/>
    </location>
</feature>
<keyword evidence="1" id="KW-0175">Coiled coil</keyword>
<feature type="compositionally biased region" description="Basic and acidic residues" evidence="2">
    <location>
        <begin position="3072"/>
        <end position="3121"/>
    </location>
</feature>
<dbReference type="PANTHER" id="PTHR48125:SF10">
    <property type="entry name" value="OS12G0136300 PROTEIN"/>
    <property type="match status" value="1"/>
</dbReference>